<dbReference type="PROSITE" id="PS50111">
    <property type="entry name" value="CHEMOTAXIS_TRANSDUC_2"/>
    <property type="match status" value="1"/>
</dbReference>
<evidence type="ECO:0000256" key="8">
    <source>
        <dbReference type="SAM" id="Phobius"/>
    </source>
</evidence>
<dbReference type="SUPFAM" id="SSF103190">
    <property type="entry name" value="Sensory domain-like"/>
    <property type="match status" value="1"/>
</dbReference>
<dbReference type="Gene3D" id="6.10.340.10">
    <property type="match status" value="1"/>
</dbReference>
<dbReference type="Gene3D" id="3.30.450.20">
    <property type="entry name" value="PAS domain"/>
    <property type="match status" value="1"/>
</dbReference>
<evidence type="ECO:0000313" key="10">
    <source>
        <dbReference type="EMBL" id="MSU00398.1"/>
    </source>
</evidence>
<dbReference type="GO" id="GO:0005886">
    <property type="term" value="C:plasma membrane"/>
    <property type="evidence" value="ECO:0007669"/>
    <property type="project" value="UniProtKB-SubCell"/>
</dbReference>
<accession>A0A6N7XVR4</accession>
<keyword evidence="6 7" id="KW-0807">Transducer</keyword>
<evidence type="ECO:0000256" key="7">
    <source>
        <dbReference type="PROSITE-ProRule" id="PRU00284"/>
    </source>
</evidence>
<evidence type="ECO:0000256" key="2">
    <source>
        <dbReference type="ARBA" id="ARBA00022475"/>
    </source>
</evidence>
<dbReference type="SUPFAM" id="SSF58104">
    <property type="entry name" value="Methyl-accepting chemotaxis protein (MCP) signaling domain"/>
    <property type="match status" value="1"/>
</dbReference>
<comment type="caution">
    <text evidence="10">The sequence shown here is derived from an EMBL/GenBank/DDBJ whole genome shotgun (WGS) entry which is preliminary data.</text>
</comment>
<dbReference type="InterPro" id="IPR004089">
    <property type="entry name" value="MCPsignal_dom"/>
</dbReference>
<dbReference type="InterPro" id="IPR029151">
    <property type="entry name" value="Sensor-like_sf"/>
</dbReference>
<proteinExistence type="predicted"/>
<dbReference type="SMART" id="SM00283">
    <property type="entry name" value="MA"/>
    <property type="match status" value="1"/>
</dbReference>
<organism evidence="10 11">
    <name type="scientific">Tissierella pigra</name>
    <dbReference type="NCBI Taxonomy" id="2607614"/>
    <lineage>
        <taxon>Bacteria</taxon>
        <taxon>Bacillati</taxon>
        <taxon>Bacillota</taxon>
        <taxon>Tissierellia</taxon>
        <taxon>Tissierellales</taxon>
        <taxon>Tissierellaceae</taxon>
        <taxon>Tissierella</taxon>
    </lineage>
</organism>
<keyword evidence="5 8" id="KW-0472">Membrane</keyword>
<dbReference type="AlphaFoldDB" id="A0A6N7XVR4"/>
<keyword evidence="2" id="KW-1003">Cell membrane</keyword>
<keyword evidence="4 8" id="KW-1133">Transmembrane helix</keyword>
<gene>
    <name evidence="10" type="ORF">FYJ83_02820</name>
</gene>
<dbReference type="Pfam" id="PF17203">
    <property type="entry name" value="sCache_3_2"/>
    <property type="match status" value="1"/>
</dbReference>
<evidence type="ECO:0000256" key="6">
    <source>
        <dbReference type="ARBA" id="ARBA00023224"/>
    </source>
</evidence>
<name>A0A6N7XVR4_9FIRM</name>
<keyword evidence="11" id="KW-1185">Reference proteome</keyword>
<sequence>MKNKSIRRLLTTVILSLLLLAFVVSAVFTNLVLKEKSKNVLIEKAKEQVFEMAKQVEVILNNETNPIPELQKFVELKSTQNNVTYAIVIDKDVQAVAHSDIQKLNKVYEDEYTIDGAKHGKNQFTRWYAETQGIWTYDIMEPIYKNGELYGVLDIGVPESGIKSISTAVLFYQIIIGCGSFIVIGVLMWFIIDRIIVAITLLEGVIHQTAILDFTENPDLEVLSNRCDEIGSMAQKIISMRDSLKNVIYAILDTSEELTESARVLTVISGDTVRTTDEINSAISEIAKATEEQAHDTEKGAEQIGQLSKNIDYIIDSTLSIANMTKDIDKLSSEGVSIVSQLSEWSEKNKLSSQQVSTIVKEVDKTSSDISSIVSIITEIATQTNLLALNASIESARAGEAGKGFAVVAEEIRKLSEQTSKATGDIKNKIDAIQDISKNAVNEIETSLDIVKENVKSSEDTSEIFNTIKEALDKIIGVAKNVETLSREMNGRKEQIIIAIENISASAEETSAGTEQVSASAYEQLGSIEMVSEKAKGLNDVAELLQNEMKKFKLSETI</sequence>
<dbReference type="PANTHER" id="PTHR32089:SF112">
    <property type="entry name" value="LYSOZYME-LIKE PROTEIN-RELATED"/>
    <property type="match status" value="1"/>
</dbReference>
<dbReference type="EMBL" id="VUNQ01000003">
    <property type="protein sequence ID" value="MSU00398.1"/>
    <property type="molecule type" value="Genomic_DNA"/>
</dbReference>
<dbReference type="GO" id="GO:0007165">
    <property type="term" value="P:signal transduction"/>
    <property type="evidence" value="ECO:0007669"/>
    <property type="project" value="UniProtKB-KW"/>
</dbReference>
<evidence type="ECO:0000256" key="1">
    <source>
        <dbReference type="ARBA" id="ARBA00004651"/>
    </source>
</evidence>
<evidence type="ECO:0000256" key="5">
    <source>
        <dbReference type="ARBA" id="ARBA00023136"/>
    </source>
</evidence>
<dbReference type="Pfam" id="PF00015">
    <property type="entry name" value="MCPsignal"/>
    <property type="match status" value="1"/>
</dbReference>
<evidence type="ECO:0000256" key="4">
    <source>
        <dbReference type="ARBA" id="ARBA00022989"/>
    </source>
</evidence>
<evidence type="ECO:0000256" key="3">
    <source>
        <dbReference type="ARBA" id="ARBA00022692"/>
    </source>
</evidence>
<feature type="transmembrane region" description="Helical" evidence="8">
    <location>
        <begin position="170"/>
        <end position="192"/>
    </location>
</feature>
<feature type="domain" description="Methyl-accepting transducer" evidence="9">
    <location>
        <begin position="268"/>
        <end position="518"/>
    </location>
</feature>
<dbReference type="PANTHER" id="PTHR32089">
    <property type="entry name" value="METHYL-ACCEPTING CHEMOTAXIS PROTEIN MCPB"/>
    <property type="match status" value="1"/>
</dbReference>
<protein>
    <submittedName>
        <fullName evidence="10">Methyl-accepting chemotaxis protein</fullName>
    </submittedName>
</protein>
<evidence type="ECO:0000259" key="9">
    <source>
        <dbReference type="PROSITE" id="PS50111"/>
    </source>
</evidence>
<evidence type="ECO:0000313" key="11">
    <source>
        <dbReference type="Proteomes" id="UP000469523"/>
    </source>
</evidence>
<dbReference type="InterPro" id="IPR033463">
    <property type="entry name" value="sCache_3"/>
</dbReference>
<reference evidence="10 11" key="1">
    <citation type="submission" date="2019-09" db="EMBL/GenBank/DDBJ databases">
        <title>In-depth cultivation of the pig gut microbiome towards novel bacterial diversity and tailored functional studies.</title>
        <authorList>
            <person name="Wylensek D."/>
            <person name="Hitch T.C.A."/>
            <person name="Clavel T."/>
        </authorList>
    </citation>
    <scope>NUCLEOTIDE SEQUENCE [LARGE SCALE GENOMIC DNA]</scope>
    <source>
        <strain evidence="10 11">WCA3-693-APC-4?</strain>
    </source>
</reference>
<dbReference type="Gene3D" id="1.10.287.950">
    <property type="entry name" value="Methyl-accepting chemotaxis protein"/>
    <property type="match status" value="1"/>
</dbReference>
<dbReference type="RefSeq" id="WP_154438824.1">
    <property type="nucleotide sequence ID" value="NZ_VUNQ01000003.1"/>
</dbReference>
<comment type="subcellular location">
    <subcellularLocation>
        <location evidence="1">Cell membrane</location>
        <topology evidence="1">Multi-pass membrane protein</topology>
    </subcellularLocation>
</comment>
<dbReference type="Proteomes" id="UP000469523">
    <property type="component" value="Unassembled WGS sequence"/>
</dbReference>
<keyword evidence="3 8" id="KW-0812">Transmembrane</keyword>